<evidence type="ECO:0000256" key="9">
    <source>
        <dbReference type="ARBA" id="ARBA00023180"/>
    </source>
</evidence>
<proteinExistence type="inferred from homology"/>
<feature type="chain" id="PRO_5025536151" description="Leucine-rich repeat-containing N-terminal plant-type domain-containing protein" evidence="10">
    <location>
        <begin position="25"/>
        <end position="253"/>
    </location>
</feature>
<evidence type="ECO:0000259" key="11">
    <source>
        <dbReference type="Pfam" id="PF08263"/>
    </source>
</evidence>
<gene>
    <name evidence="12" type="ORF">F3Y22_tig00111402pilonHSYRG00015</name>
</gene>
<keyword evidence="13" id="KW-1185">Reference proteome</keyword>
<dbReference type="GO" id="GO:0016020">
    <property type="term" value="C:membrane"/>
    <property type="evidence" value="ECO:0007669"/>
    <property type="project" value="UniProtKB-SubCell"/>
</dbReference>
<dbReference type="SUPFAM" id="SSF52058">
    <property type="entry name" value="L domain-like"/>
    <property type="match status" value="1"/>
</dbReference>
<organism evidence="12 13">
    <name type="scientific">Hibiscus syriacus</name>
    <name type="common">Rose of Sharon</name>
    <dbReference type="NCBI Taxonomy" id="106335"/>
    <lineage>
        <taxon>Eukaryota</taxon>
        <taxon>Viridiplantae</taxon>
        <taxon>Streptophyta</taxon>
        <taxon>Embryophyta</taxon>
        <taxon>Tracheophyta</taxon>
        <taxon>Spermatophyta</taxon>
        <taxon>Magnoliopsida</taxon>
        <taxon>eudicotyledons</taxon>
        <taxon>Gunneridae</taxon>
        <taxon>Pentapetalae</taxon>
        <taxon>rosids</taxon>
        <taxon>malvids</taxon>
        <taxon>Malvales</taxon>
        <taxon>Malvaceae</taxon>
        <taxon>Malvoideae</taxon>
        <taxon>Hibiscus</taxon>
    </lineage>
</organism>
<dbReference type="Proteomes" id="UP000436088">
    <property type="component" value="Unassembled WGS sequence"/>
</dbReference>
<evidence type="ECO:0000256" key="6">
    <source>
        <dbReference type="ARBA" id="ARBA00022737"/>
    </source>
</evidence>
<dbReference type="EMBL" id="VEPZ02001331">
    <property type="protein sequence ID" value="KAE8678644.1"/>
    <property type="molecule type" value="Genomic_DNA"/>
</dbReference>
<dbReference type="AlphaFoldDB" id="A0A6A2YL15"/>
<reference evidence="12" key="1">
    <citation type="submission" date="2019-09" db="EMBL/GenBank/DDBJ databases">
        <title>Draft genome information of white flower Hibiscus syriacus.</title>
        <authorList>
            <person name="Kim Y.-M."/>
        </authorList>
    </citation>
    <scope>NUCLEOTIDE SEQUENCE [LARGE SCALE GENOMIC DNA]</scope>
    <source>
        <strain evidence="12">YM2019G1</strain>
    </source>
</reference>
<evidence type="ECO:0000256" key="8">
    <source>
        <dbReference type="ARBA" id="ARBA00023136"/>
    </source>
</evidence>
<dbReference type="Pfam" id="PF13855">
    <property type="entry name" value="LRR_8"/>
    <property type="match status" value="1"/>
</dbReference>
<feature type="signal peptide" evidence="10">
    <location>
        <begin position="1"/>
        <end position="24"/>
    </location>
</feature>
<dbReference type="Gene3D" id="3.80.10.10">
    <property type="entry name" value="Ribonuclease Inhibitor"/>
    <property type="match status" value="2"/>
</dbReference>
<keyword evidence="6" id="KW-0677">Repeat</keyword>
<evidence type="ECO:0000313" key="12">
    <source>
        <dbReference type="EMBL" id="KAE8678644.1"/>
    </source>
</evidence>
<keyword evidence="5 10" id="KW-0732">Signal</keyword>
<evidence type="ECO:0000256" key="2">
    <source>
        <dbReference type="ARBA" id="ARBA00009592"/>
    </source>
</evidence>
<evidence type="ECO:0000256" key="3">
    <source>
        <dbReference type="ARBA" id="ARBA00022614"/>
    </source>
</evidence>
<keyword evidence="4" id="KW-0812">Transmembrane</keyword>
<evidence type="ECO:0000256" key="10">
    <source>
        <dbReference type="SAM" id="SignalP"/>
    </source>
</evidence>
<dbReference type="InterPro" id="IPR013210">
    <property type="entry name" value="LRR_N_plant-typ"/>
</dbReference>
<dbReference type="Pfam" id="PF00560">
    <property type="entry name" value="LRR_1"/>
    <property type="match status" value="2"/>
</dbReference>
<sequence>MELKWDAPFLLLLLSLCFLSSSRCFDLDPRDQDSPLRFRSPVADPGLRLATWSGCNCTNWTGVSCGNQTGRVVSMNLANMNFLKTLDLSHNSFGGVVPDDTMELRQLRELVPNGNRELGGVLPSWIGNFSSNLKKLELGSNSFHGEMPDSLFHLKSLKHLDLGDNCLSGNIHEFHQSLEFLNLSLNRLYGTLPCFADLTRSLTVLTLADNSLVGRIPTCIASLQVLAHLNLSFNHLSYGISCWFLAKSHIGCV</sequence>
<comment type="caution">
    <text evidence="12">The sequence shown here is derived from an EMBL/GenBank/DDBJ whole genome shotgun (WGS) entry which is preliminary data.</text>
</comment>
<keyword evidence="7" id="KW-1133">Transmembrane helix</keyword>
<keyword evidence="9" id="KW-0325">Glycoprotein</keyword>
<evidence type="ECO:0000256" key="1">
    <source>
        <dbReference type="ARBA" id="ARBA00004479"/>
    </source>
</evidence>
<evidence type="ECO:0000313" key="13">
    <source>
        <dbReference type="Proteomes" id="UP000436088"/>
    </source>
</evidence>
<dbReference type="FunFam" id="3.80.10.10:FF:000041">
    <property type="entry name" value="LRR receptor-like serine/threonine-protein kinase ERECTA"/>
    <property type="match status" value="1"/>
</dbReference>
<evidence type="ECO:0000256" key="7">
    <source>
        <dbReference type="ARBA" id="ARBA00022989"/>
    </source>
</evidence>
<dbReference type="PANTHER" id="PTHR48065:SF11">
    <property type="entry name" value="OS11G0213300 PROTEIN"/>
    <property type="match status" value="1"/>
</dbReference>
<evidence type="ECO:0000256" key="5">
    <source>
        <dbReference type="ARBA" id="ARBA00022729"/>
    </source>
</evidence>
<comment type="similarity">
    <text evidence="2">Belongs to the RLP family.</text>
</comment>
<name>A0A6A2YL15_HIBSY</name>
<keyword evidence="8" id="KW-0472">Membrane</keyword>
<accession>A0A6A2YL15</accession>
<comment type="subcellular location">
    <subcellularLocation>
        <location evidence="1">Membrane</location>
        <topology evidence="1">Single-pass type I membrane protein</topology>
    </subcellularLocation>
</comment>
<dbReference type="Pfam" id="PF08263">
    <property type="entry name" value="LRRNT_2"/>
    <property type="match status" value="1"/>
</dbReference>
<keyword evidence="3" id="KW-0433">Leucine-rich repeat</keyword>
<dbReference type="InterPro" id="IPR001611">
    <property type="entry name" value="Leu-rich_rpt"/>
</dbReference>
<feature type="domain" description="Leucine-rich repeat-containing N-terminal plant-type" evidence="11">
    <location>
        <begin position="36"/>
        <end position="65"/>
    </location>
</feature>
<evidence type="ECO:0000256" key="4">
    <source>
        <dbReference type="ARBA" id="ARBA00022692"/>
    </source>
</evidence>
<dbReference type="InterPro" id="IPR032675">
    <property type="entry name" value="LRR_dom_sf"/>
</dbReference>
<dbReference type="PANTHER" id="PTHR48065">
    <property type="entry name" value="OS10G0469600 PROTEIN"/>
    <property type="match status" value="1"/>
</dbReference>
<protein>
    <recommendedName>
        <fullName evidence="11">Leucine-rich repeat-containing N-terminal plant-type domain-containing protein</fullName>
    </recommendedName>
</protein>